<dbReference type="PROSITE" id="PS51257">
    <property type="entry name" value="PROKAR_LIPOPROTEIN"/>
    <property type="match status" value="1"/>
</dbReference>
<evidence type="ECO:0000313" key="2">
    <source>
        <dbReference type="Proteomes" id="UP000199534"/>
    </source>
</evidence>
<dbReference type="InterPro" id="IPR020018">
    <property type="entry name" value="Motility-assoc_lipoprot_GldH"/>
</dbReference>
<name>A0A1I6G1L0_9FLAO</name>
<dbReference type="EMBL" id="FOYQ01000001">
    <property type="protein sequence ID" value="SFR36030.1"/>
    <property type="molecule type" value="Genomic_DNA"/>
</dbReference>
<sequence>MHKWILGCFMVLALVSCQDNLEYAQYSATGDGSWDRDEVMEFQVEDPDTTRAQTMYIMLRNDDSYPFRNLFLIAEMTGPDGESQRDTLEYEMADANGKFLGSGYGSVYENKLGYKRNVVFPVKGVYTISISHAMRRNGSVAGMESLPGVLDVGLQIESNEN</sequence>
<dbReference type="RefSeq" id="WP_245759746.1">
    <property type="nucleotide sequence ID" value="NZ_FOYQ01000001.1"/>
</dbReference>
<dbReference type="NCBIfam" id="TIGR03511">
    <property type="entry name" value="GldH_lipo"/>
    <property type="match status" value="1"/>
</dbReference>
<reference evidence="1 2" key="1">
    <citation type="submission" date="2016-10" db="EMBL/GenBank/DDBJ databases">
        <authorList>
            <person name="de Groot N.N."/>
        </authorList>
    </citation>
    <scope>NUCLEOTIDE SEQUENCE [LARGE SCALE GENOMIC DNA]</scope>
    <source>
        <strain evidence="1 2">DSM 21019</strain>
    </source>
</reference>
<evidence type="ECO:0000313" key="1">
    <source>
        <dbReference type="EMBL" id="SFR36030.1"/>
    </source>
</evidence>
<keyword evidence="2" id="KW-1185">Reference proteome</keyword>
<dbReference type="STRING" id="400055.SAMN04490243_1081"/>
<proteinExistence type="predicted"/>
<dbReference type="AlphaFoldDB" id="A0A1I6G1L0"/>
<dbReference type="Proteomes" id="UP000199534">
    <property type="component" value="Unassembled WGS sequence"/>
</dbReference>
<dbReference type="Pfam" id="PF14109">
    <property type="entry name" value="GldH_lipo"/>
    <property type="match status" value="1"/>
</dbReference>
<gene>
    <name evidence="1" type="ORF">SAMN04490243_1081</name>
</gene>
<protein>
    <submittedName>
        <fullName evidence="1">Gliding motility-associated lipoprotein GldH</fullName>
    </submittedName>
</protein>
<keyword evidence="1" id="KW-0449">Lipoprotein</keyword>
<organism evidence="1 2">
    <name type="scientific">Robiginitalea myxolifaciens</name>
    <dbReference type="NCBI Taxonomy" id="400055"/>
    <lineage>
        <taxon>Bacteria</taxon>
        <taxon>Pseudomonadati</taxon>
        <taxon>Bacteroidota</taxon>
        <taxon>Flavobacteriia</taxon>
        <taxon>Flavobacteriales</taxon>
        <taxon>Flavobacteriaceae</taxon>
        <taxon>Robiginitalea</taxon>
    </lineage>
</organism>
<accession>A0A1I6G1L0</accession>